<dbReference type="RefSeq" id="WP_171269728.1">
    <property type="nucleotide sequence ID" value="NZ_CP038445.1"/>
</dbReference>
<protein>
    <recommendedName>
        <fullName evidence="4">HK97 gp10 family phage protein</fullName>
    </recommendedName>
</protein>
<dbReference type="EMBL" id="CP038448">
    <property type="protein sequence ID" value="QJT40051.1"/>
    <property type="molecule type" value="Genomic_DNA"/>
</dbReference>
<gene>
    <name evidence="2" type="ORF">E4188_17175</name>
</gene>
<dbReference type="Proteomes" id="UP000502657">
    <property type="component" value="Chromosome"/>
</dbReference>
<sequence>MISTIDLDGFSDLEQQLASLDLVTQKKVLREVMRESAQPVLARTRSLYEQKWNHDTGLLGESIKLRVSIPRNPRFADVVASVGVFKSYKVQQAAGKDVEAPVYAYWLEHGTREHSLASGASLKSHKDTERANKRAHLRRSRPGQESLIHPGIPAGPFLRPGLDENVEKVLDVQKDHLGAAIYKAIR</sequence>
<reference evidence="2 3" key="1">
    <citation type="submission" date="2019-03" db="EMBL/GenBank/DDBJ databases">
        <title>Novel transposon Tn6433 accelerates the dissemination of tet(E) in Aeromonas from aerobic biofilm under oxytetracycline stress.</title>
        <authorList>
            <person name="Shi Y."/>
            <person name="Tian Z."/>
            <person name="Zhang Y."/>
            <person name="Zhang H."/>
            <person name="Yang M."/>
        </authorList>
    </citation>
    <scope>NUCLEOTIDE SEQUENCE [LARGE SCALE GENOMIC DNA]</scope>
    <source>
        <strain evidence="2 3">R50-22</strain>
    </source>
</reference>
<name>A0ABX6NUJ7_AERME</name>
<accession>A0ABX6NUJ7</accession>
<evidence type="ECO:0000313" key="2">
    <source>
        <dbReference type="EMBL" id="QJT40051.1"/>
    </source>
</evidence>
<evidence type="ECO:0008006" key="4">
    <source>
        <dbReference type="Google" id="ProtNLM"/>
    </source>
</evidence>
<evidence type="ECO:0000313" key="3">
    <source>
        <dbReference type="Proteomes" id="UP000502657"/>
    </source>
</evidence>
<keyword evidence="3" id="KW-1185">Reference proteome</keyword>
<evidence type="ECO:0000256" key="1">
    <source>
        <dbReference type="SAM" id="MobiDB-lite"/>
    </source>
</evidence>
<organism evidence="2 3">
    <name type="scientific">Aeromonas media</name>
    <dbReference type="NCBI Taxonomy" id="651"/>
    <lineage>
        <taxon>Bacteria</taxon>
        <taxon>Pseudomonadati</taxon>
        <taxon>Pseudomonadota</taxon>
        <taxon>Gammaproteobacteria</taxon>
        <taxon>Aeromonadales</taxon>
        <taxon>Aeromonadaceae</taxon>
        <taxon>Aeromonas</taxon>
    </lineage>
</organism>
<feature type="region of interest" description="Disordered" evidence="1">
    <location>
        <begin position="117"/>
        <end position="150"/>
    </location>
</feature>
<proteinExistence type="predicted"/>